<comment type="caution">
    <text evidence="7">The sequence shown here is derived from an EMBL/GenBank/DDBJ whole genome shotgun (WGS) entry which is preliminary data.</text>
</comment>
<dbReference type="InterPro" id="IPR045269">
    <property type="entry name" value="Atg1-like"/>
</dbReference>
<dbReference type="InterPro" id="IPR041664">
    <property type="entry name" value="AAA_16"/>
</dbReference>
<evidence type="ECO:0000256" key="2">
    <source>
        <dbReference type="ARBA" id="ARBA00022840"/>
    </source>
</evidence>
<dbReference type="SUPFAM" id="SSF48452">
    <property type="entry name" value="TPR-like"/>
    <property type="match status" value="2"/>
</dbReference>
<dbReference type="PROSITE" id="PS50005">
    <property type="entry name" value="TPR"/>
    <property type="match status" value="1"/>
</dbReference>
<proteinExistence type="predicted"/>
<keyword evidence="1 4" id="KW-0547">Nucleotide-binding</keyword>
<dbReference type="InterPro" id="IPR003593">
    <property type="entry name" value="AAA+_ATPase"/>
</dbReference>
<dbReference type="EMBL" id="JBHPBY010000244">
    <property type="protein sequence ID" value="MFC1851937.1"/>
    <property type="molecule type" value="Genomic_DNA"/>
</dbReference>
<feature type="domain" description="Protein kinase" evidence="6">
    <location>
        <begin position="12"/>
        <end position="331"/>
    </location>
</feature>
<keyword evidence="2 4" id="KW-0067">ATP-binding</keyword>
<evidence type="ECO:0000259" key="6">
    <source>
        <dbReference type="PROSITE" id="PS50011"/>
    </source>
</evidence>
<dbReference type="InterPro" id="IPR027417">
    <property type="entry name" value="P-loop_NTPase"/>
</dbReference>
<evidence type="ECO:0000313" key="8">
    <source>
        <dbReference type="Proteomes" id="UP001594351"/>
    </source>
</evidence>
<dbReference type="Gene3D" id="1.25.40.10">
    <property type="entry name" value="Tetratricopeptide repeat domain"/>
    <property type="match status" value="2"/>
</dbReference>
<dbReference type="PROSITE" id="PS00108">
    <property type="entry name" value="PROTEIN_KINASE_ST"/>
    <property type="match status" value="1"/>
</dbReference>
<dbReference type="Proteomes" id="UP001594351">
    <property type="component" value="Unassembled WGS sequence"/>
</dbReference>
<dbReference type="Gene3D" id="3.40.50.300">
    <property type="entry name" value="P-loop containing nucleotide triphosphate hydrolases"/>
    <property type="match status" value="1"/>
</dbReference>
<dbReference type="InterPro" id="IPR017441">
    <property type="entry name" value="Protein_kinase_ATP_BS"/>
</dbReference>
<gene>
    <name evidence="7" type="ORF">ACFL27_17225</name>
</gene>
<dbReference type="Pfam" id="PF13191">
    <property type="entry name" value="AAA_16"/>
    <property type="match status" value="1"/>
</dbReference>
<dbReference type="PROSITE" id="PS50011">
    <property type="entry name" value="PROTEIN_KINASE_DOM"/>
    <property type="match status" value="1"/>
</dbReference>
<reference evidence="7 8" key="1">
    <citation type="submission" date="2024-09" db="EMBL/GenBank/DDBJ databases">
        <title>Laminarin stimulates single cell rates of sulfate reduction while oxygen inhibits transcriptomic activity in coastal marine sediment.</title>
        <authorList>
            <person name="Lindsay M."/>
            <person name="Orcutt B."/>
            <person name="Emerson D."/>
            <person name="Stepanauskas R."/>
            <person name="D'Angelo T."/>
        </authorList>
    </citation>
    <scope>NUCLEOTIDE SEQUENCE [LARGE SCALE GENOMIC DNA]</scope>
    <source>
        <strain evidence="7">SAG AM-311-K15</strain>
    </source>
</reference>
<sequence length="1216" mass="136781">MLTKHPKQIGHFEIIEPLGQGGMGIVYRGLHQSSGEQVAVKTVLLPHEGILQNIRREIRALARIKHPGIVRIIDEGIHDGLPWYAMELLEGKTLRQFFMDEDHLSTSHVDHPTLSAGTRRKDSQTENDTTKVVRRPLSIKTTGQKGAIRDQNKIVDESQRAVRRNLALQVITAMISSICTPLAFLHGEGIVHRDLKPENIFIRENGTPVLVDFGLMAQFSAKVSREALMVERFGGGTVSYMAPEQIRGEFVDARADLYALGCILYELLVGHPPFVGIQRQQIAYAHLYQKPVAPSCFRPEIPSDLDDLILHLLAKAPHDRLGYADRVVSLLGGISGQMTCPGAGPKPRAYLYRPCFSGREKPLTMLLESVDNLKETRGGIIFIAGESGVGKTRLVMELGKKAVDKDVFVLTGDCPKTGALPLQGWRKPLQVIGDHCRERGREETDRLFGKRGKVLSQYESSLQGLQGQDAFPEVVELPPDAARERLFGYLVDTLKELASSELLLLIIDDLQWADELTIGFIHFAQQIGCFERSKILIVGTFRTEEMSPDLKKVVDFPPATVITIEQLSDQALSAMVGEMLALATPPRLLSRFLARQFGGNPFVVAEYLRGAVDQKLIWRDNDGRWQLAEASDEQDTEKDYTSLSLPGSVRELITLRLENLPETIIDIAKAAAIVGYEVNLTLLIEMTNSDESTVLTAVEELFLRRILDKIKTDLFKFPYDKIREVIYESIAPEECERLHFKAARGMEVSSTEGEINQAVLGYHWEKAGESNRARACYLLAARKAKTQHSLKEAERLYRHYQSLLVESTPESIAALKEFCHTVLHMLGRNEEALTLLEKLSQEAQKIGDLNGNMQILYTTAMIYSRTDNTEEPPVLLQQAMDLALQNNDLHFQATVICAQANYRYDLGRLDEAAGLYDQAMTIARDGHFRQLQGDIAGNQAIIAHDQGRVDEALEKYHYALALHREFLNRVDEGNVLHNMGALKHEFGDPEKAEELYEQALSLARDIGFRRLEGNTLGSLASVLHQRGELDRVRELFDQALIIHTEIGNRRFEAITLFNLASCNHEEGDIDTARQLYQSSLTLSRKIKYKLLEGLIQSAYAALKRQMTCFQEASDMLLRAEVILEEMQDIYYLSMVYCEMGFLELAHQRTASHLIDKAEKLQNRLGISSDTICAKKLASLRRAQKALKHGKKHDLFRGELRKDVHPAILKRYENNSS</sequence>
<dbReference type="SUPFAM" id="SSF52540">
    <property type="entry name" value="P-loop containing nucleoside triphosphate hydrolases"/>
    <property type="match status" value="1"/>
</dbReference>
<dbReference type="InterPro" id="IPR000719">
    <property type="entry name" value="Prot_kinase_dom"/>
</dbReference>
<evidence type="ECO:0000256" key="3">
    <source>
        <dbReference type="PROSITE-ProRule" id="PRU00339"/>
    </source>
</evidence>
<evidence type="ECO:0000256" key="4">
    <source>
        <dbReference type="PROSITE-ProRule" id="PRU10141"/>
    </source>
</evidence>
<dbReference type="SUPFAM" id="SSF56112">
    <property type="entry name" value="Protein kinase-like (PK-like)"/>
    <property type="match status" value="1"/>
</dbReference>
<dbReference type="SMART" id="SM00382">
    <property type="entry name" value="AAA"/>
    <property type="match status" value="1"/>
</dbReference>
<dbReference type="InterPro" id="IPR011009">
    <property type="entry name" value="Kinase-like_dom_sf"/>
</dbReference>
<dbReference type="Gene3D" id="1.10.510.10">
    <property type="entry name" value="Transferase(Phosphotransferase) domain 1"/>
    <property type="match status" value="2"/>
</dbReference>
<keyword evidence="8" id="KW-1185">Reference proteome</keyword>
<dbReference type="InterPro" id="IPR008271">
    <property type="entry name" value="Ser/Thr_kinase_AS"/>
</dbReference>
<dbReference type="InterPro" id="IPR019734">
    <property type="entry name" value="TPR_rpt"/>
</dbReference>
<feature type="region of interest" description="Disordered" evidence="5">
    <location>
        <begin position="108"/>
        <end position="129"/>
    </location>
</feature>
<evidence type="ECO:0000256" key="5">
    <source>
        <dbReference type="SAM" id="MobiDB-lite"/>
    </source>
</evidence>
<dbReference type="InterPro" id="IPR011990">
    <property type="entry name" value="TPR-like_helical_dom_sf"/>
</dbReference>
<dbReference type="SMART" id="SM00220">
    <property type="entry name" value="S_TKc"/>
    <property type="match status" value="1"/>
</dbReference>
<dbReference type="SMART" id="SM00028">
    <property type="entry name" value="TPR"/>
    <property type="match status" value="5"/>
</dbReference>
<dbReference type="CDD" id="cd14014">
    <property type="entry name" value="STKc_PknB_like"/>
    <property type="match status" value="1"/>
</dbReference>
<name>A0ABV6Z0G8_UNCC1</name>
<dbReference type="Pfam" id="PF00069">
    <property type="entry name" value="Pkinase"/>
    <property type="match status" value="2"/>
</dbReference>
<dbReference type="PROSITE" id="PS00107">
    <property type="entry name" value="PROTEIN_KINASE_ATP"/>
    <property type="match status" value="1"/>
</dbReference>
<organism evidence="7 8">
    <name type="scientific">candidate division CSSED10-310 bacterium</name>
    <dbReference type="NCBI Taxonomy" id="2855610"/>
    <lineage>
        <taxon>Bacteria</taxon>
        <taxon>Bacteria division CSSED10-310</taxon>
    </lineage>
</organism>
<protein>
    <submittedName>
        <fullName evidence="7">Tetratricopeptide repeat protein</fullName>
    </submittedName>
</protein>
<accession>A0ABV6Z0G8</accession>
<feature type="repeat" description="TPR" evidence="3">
    <location>
        <begin position="973"/>
        <end position="1006"/>
    </location>
</feature>
<keyword evidence="3" id="KW-0802">TPR repeat</keyword>
<feature type="compositionally biased region" description="Basic and acidic residues" evidence="5">
    <location>
        <begin position="119"/>
        <end position="129"/>
    </location>
</feature>
<dbReference type="Pfam" id="PF13424">
    <property type="entry name" value="TPR_12"/>
    <property type="match status" value="2"/>
</dbReference>
<evidence type="ECO:0000256" key="1">
    <source>
        <dbReference type="ARBA" id="ARBA00022741"/>
    </source>
</evidence>
<dbReference type="PANTHER" id="PTHR24348">
    <property type="entry name" value="SERINE/THREONINE-PROTEIN KINASE UNC-51-RELATED"/>
    <property type="match status" value="1"/>
</dbReference>
<feature type="binding site" evidence="4">
    <location>
        <position position="41"/>
    </location>
    <ligand>
        <name>ATP</name>
        <dbReference type="ChEBI" id="CHEBI:30616"/>
    </ligand>
</feature>
<evidence type="ECO:0000313" key="7">
    <source>
        <dbReference type="EMBL" id="MFC1851937.1"/>
    </source>
</evidence>